<keyword evidence="5" id="KW-0547">Nucleotide-binding</keyword>
<evidence type="ECO:0000256" key="2">
    <source>
        <dbReference type="ARBA" id="ARBA00022679"/>
    </source>
</evidence>
<evidence type="ECO:0000313" key="10">
    <source>
        <dbReference type="Proteomes" id="UP000177528"/>
    </source>
</evidence>
<dbReference type="GO" id="GO:0005524">
    <property type="term" value="F:ATP binding"/>
    <property type="evidence" value="ECO:0007669"/>
    <property type="project" value="UniProtKB-KW"/>
</dbReference>
<evidence type="ECO:0000256" key="1">
    <source>
        <dbReference type="ARBA" id="ARBA00001946"/>
    </source>
</evidence>
<evidence type="ECO:0000256" key="3">
    <source>
        <dbReference type="ARBA" id="ARBA00022695"/>
    </source>
</evidence>
<sequence>MSKQEIQKAVCKAIENMPHKDAIRRIRLFGSHLHGDATADSDVDLLVDFEKDAGIGYFALYHIEEALKKELASEVDLVTPKALSEFFRDKVIAEAQVLYEKRLN</sequence>
<evidence type="ECO:0000313" key="9">
    <source>
        <dbReference type="EMBL" id="OGY33295.1"/>
    </source>
</evidence>
<evidence type="ECO:0000259" key="8">
    <source>
        <dbReference type="Pfam" id="PF18765"/>
    </source>
</evidence>
<accession>A0A1G1WZX0</accession>
<feature type="domain" description="Polymerase beta nucleotidyltransferase" evidence="8">
    <location>
        <begin position="14"/>
        <end position="101"/>
    </location>
</feature>
<evidence type="ECO:0000256" key="6">
    <source>
        <dbReference type="ARBA" id="ARBA00022840"/>
    </source>
</evidence>
<protein>
    <recommendedName>
        <fullName evidence="8">Polymerase beta nucleotidyltransferase domain-containing protein</fullName>
    </recommendedName>
</protein>
<dbReference type="Proteomes" id="UP000177528">
    <property type="component" value="Unassembled WGS sequence"/>
</dbReference>
<dbReference type="Gene3D" id="3.30.460.10">
    <property type="entry name" value="Beta Polymerase, domain 2"/>
    <property type="match status" value="1"/>
</dbReference>
<gene>
    <name evidence="9" type="ORF">A3D99_03125</name>
</gene>
<keyword evidence="2" id="KW-0808">Transferase</keyword>
<dbReference type="AlphaFoldDB" id="A0A1G1WZX0"/>
<keyword evidence="4" id="KW-0479">Metal-binding</keyword>
<dbReference type="PANTHER" id="PTHR33571">
    <property type="entry name" value="SSL8005 PROTEIN"/>
    <property type="match status" value="1"/>
</dbReference>
<keyword evidence="3" id="KW-0548">Nucleotidyltransferase</keyword>
<comment type="cofactor">
    <cofactor evidence="1">
        <name>Mg(2+)</name>
        <dbReference type="ChEBI" id="CHEBI:18420"/>
    </cofactor>
</comment>
<dbReference type="InterPro" id="IPR041633">
    <property type="entry name" value="Polbeta"/>
</dbReference>
<dbReference type="EMBL" id="MHHR01000032">
    <property type="protein sequence ID" value="OGY33295.1"/>
    <property type="molecule type" value="Genomic_DNA"/>
</dbReference>
<dbReference type="CDD" id="cd05403">
    <property type="entry name" value="NT_KNTase_like"/>
    <property type="match status" value="1"/>
</dbReference>
<evidence type="ECO:0000256" key="4">
    <source>
        <dbReference type="ARBA" id="ARBA00022723"/>
    </source>
</evidence>
<dbReference type="InterPro" id="IPR043519">
    <property type="entry name" value="NT_sf"/>
</dbReference>
<comment type="caution">
    <text evidence="9">The sequence shown here is derived from an EMBL/GenBank/DDBJ whole genome shotgun (WGS) entry which is preliminary data.</text>
</comment>
<keyword evidence="7" id="KW-0460">Magnesium</keyword>
<reference evidence="9 10" key="1">
    <citation type="journal article" date="2016" name="Nat. Commun.">
        <title>Thousands of microbial genomes shed light on interconnected biogeochemical processes in an aquifer system.</title>
        <authorList>
            <person name="Anantharaman K."/>
            <person name="Brown C.T."/>
            <person name="Hug L.A."/>
            <person name="Sharon I."/>
            <person name="Castelle C.J."/>
            <person name="Probst A.J."/>
            <person name="Thomas B.C."/>
            <person name="Singh A."/>
            <person name="Wilkins M.J."/>
            <person name="Karaoz U."/>
            <person name="Brodie E.L."/>
            <person name="Williams K.H."/>
            <person name="Hubbard S.S."/>
            <person name="Banfield J.F."/>
        </authorList>
    </citation>
    <scope>NUCLEOTIDE SEQUENCE [LARGE SCALE GENOMIC DNA]</scope>
</reference>
<evidence type="ECO:0000256" key="5">
    <source>
        <dbReference type="ARBA" id="ARBA00022741"/>
    </source>
</evidence>
<dbReference type="GO" id="GO:0016779">
    <property type="term" value="F:nucleotidyltransferase activity"/>
    <property type="evidence" value="ECO:0007669"/>
    <property type="project" value="UniProtKB-KW"/>
</dbReference>
<dbReference type="GO" id="GO:0046872">
    <property type="term" value="F:metal ion binding"/>
    <property type="evidence" value="ECO:0007669"/>
    <property type="project" value="UniProtKB-KW"/>
</dbReference>
<dbReference type="SUPFAM" id="SSF81301">
    <property type="entry name" value="Nucleotidyltransferase"/>
    <property type="match status" value="1"/>
</dbReference>
<name>A0A1G1WZX0_9BACT</name>
<dbReference type="InterPro" id="IPR052038">
    <property type="entry name" value="Type-VII_TA_antitoxin"/>
</dbReference>
<keyword evidence="6" id="KW-0067">ATP-binding</keyword>
<evidence type="ECO:0000256" key="7">
    <source>
        <dbReference type="ARBA" id="ARBA00022842"/>
    </source>
</evidence>
<organism evidence="9 10">
    <name type="scientific">Candidatus Andersenbacteria bacterium RIFCSPHIGHO2_12_FULL_45_11</name>
    <dbReference type="NCBI Taxonomy" id="1797281"/>
    <lineage>
        <taxon>Bacteria</taxon>
        <taxon>Candidatus Anderseniibacteriota</taxon>
    </lineage>
</organism>
<dbReference type="Pfam" id="PF18765">
    <property type="entry name" value="Polbeta"/>
    <property type="match status" value="1"/>
</dbReference>
<proteinExistence type="predicted"/>
<dbReference type="PANTHER" id="PTHR33571:SF12">
    <property type="entry name" value="BSL3053 PROTEIN"/>
    <property type="match status" value="1"/>
</dbReference>